<evidence type="ECO:0000256" key="1">
    <source>
        <dbReference type="ARBA" id="ARBA00022598"/>
    </source>
</evidence>
<evidence type="ECO:0000259" key="5">
    <source>
        <dbReference type="Pfam" id="PF08245"/>
    </source>
</evidence>
<gene>
    <name evidence="6" type="ORF">A3D55_01915</name>
</gene>
<comment type="caution">
    <text evidence="6">The sequence shown here is derived from an EMBL/GenBank/DDBJ whole genome shotgun (WGS) entry which is preliminary data.</text>
</comment>
<dbReference type="GO" id="GO:0016881">
    <property type="term" value="F:acid-amino acid ligase activity"/>
    <property type="evidence" value="ECO:0007669"/>
    <property type="project" value="InterPro"/>
</dbReference>
<evidence type="ECO:0008006" key="8">
    <source>
        <dbReference type="Google" id="ProtNLM"/>
    </source>
</evidence>
<keyword evidence="1" id="KW-0436">Ligase</keyword>
<dbReference type="InterPro" id="IPR004101">
    <property type="entry name" value="Mur_ligase_C"/>
</dbReference>
<dbReference type="STRING" id="1798470.A3D55_01915"/>
<dbReference type="EMBL" id="MFKJ01000014">
    <property type="protein sequence ID" value="OGG38740.1"/>
    <property type="molecule type" value="Genomic_DNA"/>
</dbReference>
<dbReference type="Gene3D" id="3.90.190.20">
    <property type="entry name" value="Mur ligase, C-terminal domain"/>
    <property type="match status" value="1"/>
</dbReference>
<keyword evidence="3" id="KW-0067">ATP-binding</keyword>
<dbReference type="GO" id="GO:0005524">
    <property type="term" value="F:ATP binding"/>
    <property type="evidence" value="ECO:0007669"/>
    <property type="project" value="UniProtKB-KW"/>
</dbReference>
<dbReference type="PANTHER" id="PTHR43024:SF1">
    <property type="entry name" value="UDP-N-ACETYLMURAMOYL-TRIPEPTIDE--D-ALANYL-D-ALANINE LIGASE"/>
    <property type="match status" value="1"/>
</dbReference>
<dbReference type="SUPFAM" id="SSF53244">
    <property type="entry name" value="MurD-like peptide ligases, peptide-binding domain"/>
    <property type="match status" value="1"/>
</dbReference>
<protein>
    <recommendedName>
        <fullName evidence="8">UDP-N-acetylmuramoyl-tripeptide--D-alanyl-D-alanine ligase</fullName>
    </recommendedName>
</protein>
<evidence type="ECO:0000256" key="2">
    <source>
        <dbReference type="ARBA" id="ARBA00022741"/>
    </source>
</evidence>
<dbReference type="Proteomes" id="UP000178825">
    <property type="component" value="Unassembled WGS sequence"/>
</dbReference>
<dbReference type="InterPro" id="IPR051046">
    <property type="entry name" value="MurCDEF_CellWall_CoF430Synth"/>
</dbReference>
<reference evidence="6 7" key="1">
    <citation type="journal article" date="2016" name="Nat. Commun.">
        <title>Thousands of microbial genomes shed light on interconnected biogeochemical processes in an aquifer system.</title>
        <authorList>
            <person name="Anantharaman K."/>
            <person name="Brown C.T."/>
            <person name="Hug L.A."/>
            <person name="Sharon I."/>
            <person name="Castelle C.J."/>
            <person name="Probst A.J."/>
            <person name="Thomas B.C."/>
            <person name="Singh A."/>
            <person name="Wilkins M.J."/>
            <person name="Karaoz U."/>
            <person name="Brodie E.L."/>
            <person name="Williams K.H."/>
            <person name="Hubbard S.S."/>
            <person name="Banfield J.F."/>
        </authorList>
    </citation>
    <scope>NUCLEOTIDE SEQUENCE [LARGE SCALE GENOMIC DNA]</scope>
</reference>
<feature type="domain" description="Mur ligase central" evidence="5">
    <location>
        <begin position="101"/>
        <end position="245"/>
    </location>
</feature>
<dbReference type="InterPro" id="IPR013221">
    <property type="entry name" value="Mur_ligase_cen"/>
</dbReference>
<sequence length="433" mass="47618">MKNLALSILTKTLKILARLTIKRYKPGVVGITGNVGKTSAKEAIGAVLAAERRTRASLKNFNNELGLPLSILGDWDKTGEFLFWPRVLVCSIFNLIVKNKNYPEILVLEYGVDRAGDMSYLLEIARPQTGVFTAIGEMPVHIEFFTGPEAIFREKARIISSIPATGFAVLNADDDMVMEAKKIARANVVTFGFSEHADLRITNFSNFVDERGGGISFKFTYGGSFVPVKINGALGRAPAYAAAAASLVGLIFGMNLVRITEALAGFTPPKGRQRIMKGIKNSIIIDDTYNSAPLAMMEALTTLGSLKAVRKIAVLGDMLELGKHTFEVHEHTGKLAAERCDVLFTVGVRGKIIAEAAERAGFPRKKIFTFMNIHEASMQIQQKIQKGDIILIKGSQGVRMERVVKEIMAEPIMAQELLVRQDRSWLRKPGLYD</sequence>
<dbReference type="Pfam" id="PF08245">
    <property type="entry name" value="Mur_ligase_M"/>
    <property type="match status" value="1"/>
</dbReference>
<evidence type="ECO:0000259" key="4">
    <source>
        <dbReference type="Pfam" id="PF02875"/>
    </source>
</evidence>
<dbReference type="AlphaFoldDB" id="A0A1F6BP90"/>
<dbReference type="Gene3D" id="3.40.1190.10">
    <property type="entry name" value="Mur-like, catalytic domain"/>
    <property type="match status" value="1"/>
</dbReference>
<evidence type="ECO:0000313" key="7">
    <source>
        <dbReference type="Proteomes" id="UP000178825"/>
    </source>
</evidence>
<dbReference type="InterPro" id="IPR036565">
    <property type="entry name" value="Mur-like_cat_sf"/>
</dbReference>
<organism evidence="6 7">
    <name type="scientific">Candidatus Jorgensenbacteria bacterium RIFCSPHIGHO2_02_FULL_45_20</name>
    <dbReference type="NCBI Taxonomy" id="1798470"/>
    <lineage>
        <taxon>Bacteria</taxon>
        <taxon>Candidatus Joergenseniibacteriota</taxon>
    </lineage>
</organism>
<dbReference type="InterPro" id="IPR036615">
    <property type="entry name" value="Mur_ligase_C_dom_sf"/>
</dbReference>
<dbReference type="SUPFAM" id="SSF53623">
    <property type="entry name" value="MurD-like peptide ligases, catalytic domain"/>
    <property type="match status" value="1"/>
</dbReference>
<proteinExistence type="predicted"/>
<evidence type="ECO:0000313" key="6">
    <source>
        <dbReference type="EMBL" id="OGG38740.1"/>
    </source>
</evidence>
<evidence type="ECO:0000256" key="3">
    <source>
        <dbReference type="ARBA" id="ARBA00022840"/>
    </source>
</evidence>
<name>A0A1F6BP90_9BACT</name>
<dbReference type="Pfam" id="PF02875">
    <property type="entry name" value="Mur_ligase_C"/>
    <property type="match status" value="1"/>
</dbReference>
<dbReference type="PANTHER" id="PTHR43024">
    <property type="entry name" value="UDP-N-ACETYLMURAMOYL-TRIPEPTIDE--D-ALANYL-D-ALANINE LIGASE"/>
    <property type="match status" value="1"/>
</dbReference>
<keyword evidence="2" id="KW-0547">Nucleotide-binding</keyword>
<feature type="domain" description="Mur ligase C-terminal" evidence="4">
    <location>
        <begin position="271"/>
        <end position="395"/>
    </location>
</feature>
<accession>A0A1F6BP90</accession>